<evidence type="ECO:0000256" key="1">
    <source>
        <dbReference type="ARBA" id="ARBA00004236"/>
    </source>
</evidence>
<dbReference type="OrthoDB" id="4062651at2759"/>
<dbReference type="EMBL" id="NKXS01000335">
    <property type="protein sequence ID" value="PIN24964.1"/>
    <property type="molecule type" value="Genomic_DNA"/>
</dbReference>
<evidence type="ECO:0000313" key="5">
    <source>
        <dbReference type="Proteomes" id="UP000231279"/>
    </source>
</evidence>
<comment type="caution">
    <text evidence="4">The sequence shown here is derived from an EMBL/GenBank/DDBJ whole genome shotgun (WGS) entry which is preliminary data.</text>
</comment>
<name>A0A2G9I5E0_9LAMI</name>
<dbReference type="Pfam" id="PF07714">
    <property type="entry name" value="PK_Tyr_Ser-Thr"/>
    <property type="match status" value="1"/>
</dbReference>
<dbReference type="InterPro" id="IPR011009">
    <property type="entry name" value="Kinase-like_dom_sf"/>
</dbReference>
<evidence type="ECO:0000256" key="2">
    <source>
        <dbReference type="ARBA" id="ARBA00022475"/>
    </source>
</evidence>
<keyword evidence="4" id="KW-0418">Kinase</keyword>
<feature type="domain" description="Protein kinase" evidence="3">
    <location>
        <begin position="76"/>
        <end position="375"/>
    </location>
</feature>
<dbReference type="GO" id="GO:0005886">
    <property type="term" value="C:plasma membrane"/>
    <property type="evidence" value="ECO:0007669"/>
    <property type="project" value="UniProtKB-SubCell"/>
</dbReference>
<dbReference type="EC" id="2.7.11.1" evidence="4"/>
<reference evidence="5" key="1">
    <citation type="journal article" date="2018" name="Gigascience">
        <title>Genome assembly of the Pink Ipe (Handroanthus impetiginosus, Bignoniaceae), a highly valued, ecologically keystone Neotropical timber forest tree.</title>
        <authorList>
            <person name="Silva-Junior O.B."/>
            <person name="Grattapaglia D."/>
            <person name="Novaes E."/>
            <person name="Collevatti R.G."/>
        </authorList>
    </citation>
    <scope>NUCLEOTIDE SEQUENCE [LARGE SCALE GENOMIC DNA]</scope>
    <source>
        <strain evidence="5">cv. UFG-1</strain>
    </source>
</reference>
<dbReference type="InterPro" id="IPR001245">
    <property type="entry name" value="Ser-Thr/Tyr_kinase_cat_dom"/>
</dbReference>
<dbReference type="PROSITE" id="PS50011">
    <property type="entry name" value="PROTEIN_KINASE_DOM"/>
    <property type="match status" value="1"/>
</dbReference>
<protein>
    <submittedName>
        <fullName evidence="4">Serine/threonine protein kinase</fullName>
        <ecNumber evidence="4">2.7.11.1</ecNumber>
    </submittedName>
</protein>
<keyword evidence="2" id="KW-0472">Membrane</keyword>
<comment type="subcellular location">
    <subcellularLocation>
        <location evidence="1">Cell membrane</location>
    </subcellularLocation>
</comment>
<dbReference type="InterPro" id="IPR050823">
    <property type="entry name" value="Plant_Ser_Thr_Prot_Kinase"/>
</dbReference>
<organism evidence="4 5">
    <name type="scientific">Handroanthus impetiginosus</name>
    <dbReference type="NCBI Taxonomy" id="429701"/>
    <lineage>
        <taxon>Eukaryota</taxon>
        <taxon>Viridiplantae</taxon>
        <taxon>Streptophyta</taxon>
        <taxon>Embryophyta</taxon>
        <taxon>Tracheophyta</taxon>
        <taxon>Spermatophyta</taxon>
        <taxon>Magnoliopsida</taxon>
        <taxon>eudicotyledons</taxon>
        <taxon>Gunneridae</taxon>
        <taxon>Pentapetalae</taxon>
        <taxon>asterids</taxon>
        <taxon>lamiids</taxon>
        <taxon>Lamiales</taxon>
        <taxon>Bignoniaceae</taxon>
        <taxon>Crescentiina</taxon>
        <taxon>Tabebuia alliance</taxon>
        <taxon>Handroanthus</taxon>
    </lineage>
</organism>
<keyword evidence="2" id="KW-1003">Cell membrane</keyword>
<dbReference type="AlphaFoldDB" id="A0A2G9I5E0"/>
<keyword evidence="5" id="KW-1185">Reference proteome</keyword>
<dbReference type="Gene3D" id="1.10.510.10">
    <property type="entry name" value="Transferase(Phosphotransferase) domain 1"/>
    <property type="match status" value="1"/>
</dbReference>
<dbReference type="GO" id="GO:0004674">
    <property type="term" value="F:protein serine/threonine kinase activity"/>
    <property type="evidence" value="ECO:0007669"/>
    <property type="project" value="UniProtKB-KW"/>
</dbReference>
<dbReference type="InterPro" id="IPR000719">
    <property type="entry name" value="Prot_kinase_dom"/>
</dbReference>
<dbReference type="Gene3D" id="3.30.200.20">
    <property type="entry name" value="Phosphorylase Kinase, domain 1"/>
    <property type="match status" value="1"/>
</dbReference>
<dbReference type="SUPFAM" id="SSF56112">
    <property type="entry name" value="Protein kinase-like (PK-like)"/>
    <property type="match status" value="1"/>
</dbReference>
<dbReference type="GO" id="GO:0005524">
    <property type="term" value="F:ATP binding"/>
    <property type="evidence" value="ECO:0007669"/>
    <property type="project" value="InterPro"/>
</dbReference>
<evidence type="ECO:0000313" key="4">
    <source>
        <dbReference type="EMBL" id="PIN24964.1"/>
    </source>
</evidence>
<accession>A0A2G9I5E0</accession>
<dbReference type="STRING" id="429701.A0A2G9I5E0"/>
<dbReference type="Proteomes" id="UP000231279">
    <property type="component" value="Unassembled WGS sequence"/>
</dbReference>
<keyword evidence="4" id="KW-0808">Transferase</keyword>
<sequence length="382" mass="42725">MSSIYDNWERLVEATLKREQFRELAGCKSLSSRASDFSCDSSRESGAAPPDISIRSYSGKAKCFSHSQLKYATRNFQPDNLLAEDATGIVYKGWIDEHTLNAPKLGSGLAVAVKLLMDEEVRDMDKWLNEVDFLGQLCHPNIAKIIGYCTEYFYPYLVYEFMPKGSLRDHLFKSGLNWTLSWDTTISVAIGVAQSLSFLHDRELIHGNVKSSSILLDEDFSAKLSGFTLAKVPRGLEVTSLLGSRSPRPPGHSPHIFSSSKVSYVYYAPECILTGELTPKCDVYSFGVVLTELLCGRCASELKDMFGGEEDMVEWARPCLMSNQKFSKIMDTKFGGKYCQQRVYTVVADLVLQCVSSDPEERPCMKEALDALEKIQGPKTRI</sequence>
<evidence type="ECO:0000259" key="3">
    <source>
        <dbReference type="PROSITE" id="PS50011"/>
    </source>
</evidence>
<dbReference type="PANTHER" id="PTHR45621">
    <property type="entry name" value="OS01G0588500 PROTEIN-RELATED"/>
    <property type="match status" value="1"/>
</dbReference>
<proteinExistence type="predicted"/>
<keyword evidence="4" id="KW-0723">Serine/threonine-protein kinase</keyword>
<gene>
    <name evidence="4" type="ORF">CDL12_02304</name>
</gene>